<protein>
    <recommendedName>
        <fullName evidence="5">Terminase small subunit</fullName>
    </recommendedName>
</protein>
<dbReference type="Gene3D" id="1.10.10.1400">
    <property type="entry name" value="Terminase, small subunit, N-terminal DNA-binding domain, HTH motif"/>
    <property type="match status" value="1"/>
</dbReference>
<evidence type="ECO:0008006" key="5">
    <source>
        <dbReference type="Google" id="ProtNLM"/>
    </source>
</evidence>
<evidence type="ECO:0000313" key="4">
    <source>
        <dbReference type="Proteomes" id="UP000616201"/>
    </source>
</evidence>
<reference evidence="3" key="1">
    <citation type="submission" date="2018-02" db="EMBL/GenBank/DDBJ databases">
        <authorList>
            <person name="Vasarhelyi B.M."/>
            <person name="Deshmukh S."/>
            <person name="Balint B."/>
            <person name="Kukolya J."/>
        </authorList>
    </citation>
    <scope>NUCLEOTIDE SEQUENCE</scope>
    <source>
        <strain evidence="3">KB22</strain>
    </source>
</reference>
<dbReference type="GO" id="GO:0051276">
    <property type="term" value="P:chromosome organization"/>
    <property type="evidence" value="ECO:0007669"/>
    <property type="project" value="InterPro"/>
</dbReference>
<dbReference type="PANTHER" id="PTHR41328:SF2">
    <property type="entry name" value="TERMINASE SMALL SUBUNIT"/>
    <property type="match status" value="1"/>
</dbReference>
<dbReference type="AlphaFoldDB" id="A0A928UWF0"/>
<gene>
    <name evidence="3" type="ORF">C4F49_02495</name>
</gene>
<name>A0A928UWF0_9SPHI</name>
<proteinExistence type="predicted"/>
<evidence type="ECO:0000256" key="2">
    <source>
        <dbReference type="ARBA" id="ARBA00023219"/>
    </source>
</evidence>
<sequence>MQRKFCQLYLDNNFNKTKAAREAGYSASGASVEGNRLLKNAKVRDEIKRLAEEQTISSEETVKIISDIAKGDIKDYLVTRKVERRKRIKKPLSVVIQEVEDKISFEKEFVRRVPITDVEDQKKFDKMILSLQREIVRYEIELERNPKAYRIDFSDPELVDEVELDLVKVKKDKEGGRIKSFKYGKYGPEIEFYSAADMAVNMARIYGRFKDNLDLSMNGSISIDKWLEENSDEEVDDEVEGE</sequence>
<dbReference type="InterPro" id="IPR052404">
    <property type="entry name" value="SPP1-like_terminase"/>
</dbReference>
<dbReference type="InterPro" id="IPR038713">
    <property type="entry name" value="Terminase_Gp1_N_sf"/>
</dbReference>
<comment type="caution">
    <text evidence="3">The sequence shown here is derived from an EMBL/GenBank/DDBJ whole genome shotgun (WGS) entry which is preliminary data.</text>
</comment>
<dbReference type="RefSeq" id="WP_196934880.1">
    <property type="nucleotide sequence ID" value="NZ_MU158698.1"/>
</dbReference>
<accession>A0A928UWF0</accession>
<evidence type="ECO:0000256" key="1">
    <source>
        <dbReference type="ARBA" id="ARBA00022612"/>
    </source>
</evidence>
<keyword evidence="4" id="KW-1185">Reference proteome</keyword>
<keyword evidence="2" id="KW-0231">Viral genome packaging</keyword>
<dbReference type="Proteomes" id="UP000616201">
    <property type="component" value="Unassembled WGS sequence"/>
</dbReference>
<dbReference type="Pfam" id="PF03592">
    <property type="entry name" value="Terminase_2"/>
    <property type="match status" value="1"/>
</dbReference>
<dbReference type="PANTHER" id="PTHR41328">
    <property type="entry name" value="TERMINASE SMALL SUBUNIT-RELATED"/>
    <property type="match status" value="1"/>
</dbReference>
<dbReference type="InterPro" id="IPR005335">
    <property type="entry name" value="Terminase_ssu"/>
</dbReference>
<keyword evidence="1" id="KW-1188">Viral release from host cell</keyword>
<dbReference type="EMBL" id="PRDK01000001">
    <property type="protein sequence ID" value="MBE8712550.1"/>
    <property type="molecule type" value="Genomic_DNA"/>
</dbReference>
<evidence type="ECO:0000313" key="3">
    <source>
        <dbReference type="EMBL" id="MBE8712550.1"/>
    </source>
</evidence>
<organism evidence="3 4">
    <name type="scientific">Sphingobacterium hungaricum</name>
    <dbReference type="NCBI Taxonomy" id="2082723"/>
    <lineage>
        <taxon>Bacteria</taxon>
        <taxon>Pseudomonadati</taxon>
        <taxon>Bacteroidota</taxon>
        <taxon>Sphingobacteriia</taxon>
        <taxon>Sphingobacteriales</taxon>
        <taxon>Sphingobacteriaceae</taxon>
        <taxon>Sphingobacterium</taxon>
    </lineage>
</organism>